<dbReference type="PANTHER" id="PTHR42770">
    <property type="entry name" value="AMINO ACID TRANSPORTER-RELATED"/>
    <property type="match status" value="1"/>
</dbReference>
<dbReference type="PANTHER" id="PTHR42770:SF7">
    <property type="entry name" value="MEMBRANE PROTEIN"/>
    <property type="match status" value="1"/>
</dbReference>
<feature type="transmembrane region" description="Helical" evidence="5">
    <location>
        <begin position="267"/>
        <end position="291"/>
    </location>
</feature>
<name>A0A1H1M252_9MICO</name>
<feature type="transmembrane region" description="Helical" evidence="5">
    <location>
        <begin position="145"/>
        <end position="168"/>
    </location>
</feature>
<protein>
    <submittedName>
        <fullName evidence="7">Amino acid/polyamine/organocation transporter, APC superfamily</fullName>
    </submittedName>
</protein>
<sequence>MTQLERRIGVPGAIAIGLGAMIGAGLFFVWAPAAALAGPMLPAAIALAGAIAVLNALSTAQLAMEHPVSGGAYAYGRAEVGERVGFTAGWMFLTGKTSSAAAIAVIAGQHVWPEHAGWVGAAAVAVLAALNMLGVRVTAWVSSGIVAVVLVVVLAVLAWAALGMPVAAGAGDFGFVGGSQGAGAEPGPLGWLTAAGMLFFAFAGYARMATLGEEVRRPRRTLPIAIVLGLAVVLALYAAVGWATSERLGPALPTATTPLADLAGHPALHAAALGAGALACLGSLMGILAGLSRTGLAMARNGDLPGPLGRIAARTRTPVVAEATTAAAATAAALVLPAGALVAFSSTCVLTYYAVAHLSAIRMRATSRAGTRADGAARLWLPRWIPWLGAAACLGVVLTLPWQGVVGALAWLAIGLGARELLRRRSARRPA</sequence>
<dbReference type="Gene3D" id="1.20.1740.10">
    <property type="entry name" value="Amino acid/polyamine transporter I"/>
    <property type="match status" value="1"/>
</dbReference>
<dbReference type="PIRSF" id="PIRSF006060">
    <property type="entry name" value="AA_transporter"/>
    <property type="match status" value="1"/>
</dbReference>
<keyword evidence="8" id="KW-1185">Reference proteome</keyword>
<reference evidence="8" key="1">
    <citation type="submission" date="2016-10" db="EMBL/GenBank/DDBJ databases">
        <authorList>
            <person name="Varghese N."/>
            <person name="Submissions S."/>
        </authorList>
    </citation>
    <scope>NUCLEOTIDE SEQUENCE [LARGE SCALE GENOMIC DNA]</scope>
    <source>
        <strain evidence="8">DSM 22965</strain>
    </source>
</reference>
<feature type="transmembrane region" description="Helical" evidence="5">
    <location>
        <begin position="84"/>
        <end position="109"/>
    </location>
</feature>
<evidence type="ECO:0000256" key="4">
    <source>
        <dbReference type="ARBA" id="ARBA00023136"/>
    </source>
</evidence>
<evidence type="ECO:0000259" key="6">
    <source>
        <dbReference type="Pfam" id="PF00324"/>
    </source>
</evidence>
<dbReference type="GO" id="GO:0016020">
    <property type="term" value="C:membrane"/>
    <property type="evidence" value="ECO:0007669"/>
    <property type="project" value="UniProtKB-SubCell"/>
</dbReference>
<dbReference type="Proteomes" id="UP000199649">
    <property type="component" value="Chromosome I"/>
</dbReference>
<evidence type="ECO:0000256" key="3">
    <source>
        <dbReference type="ARBA" id="ARBA00022989"/>
    </source>
</evidence>
<dbReference type="AlphaFoldDB" id="A0A1H1M252"/>
<feature type="transmembrane region" description="Helical" evidence="5">
    <location>
        <begin position="115"/>
        <end position="133"/>
    </location>
</feature>
<feature type="transmembrane region" description="Helical" evidence="5">
    <location>
        <begin position="222"/>
        <end position="243"/>
    </location>
</feature>
<dbReference type="OrthoDB" id="259687at2"/>
<feature type="transmembrane region" description="Helical" evidence="5">
    <location>
        <begin position="188"/>
        <end position="210"/>
    </location>
</feature>
<evidence type="ECO:0000256" key="1">
    <source>
        <dbReference type="ARBA" id="ARBA00004141"/>
    </source>
</evidence>
<dbReference type="GO" id="GO:0055085">
    <property type="term" value="P:transmembrane transport"/>
    <property type="evidence" value="ECO:0007669"/>
    <property type="project" value="InterPro"/>
</dbReference>
<gene>
    <name evidence="7" type="ORF">SAMN04489719_0833</name>
</gene>
<feature type="transmembrane region" description="Helical" evidence="5">
    <location>
        <begin position="342"/>
        <end position="361"/>
    </location>
</feature>
<dbReference type="STRING" id="684552.SAMN04489719_0833"/>
<evidence type="ECO:0000313" key="7">
    <source>
        <dbReference type="EMBL" id="SDR80767.1"/>
    </source>
</evidence>
<dbReference type="EMBL" id="LT629734">
    <property type="protein sequence ID" value="SDR80767.1"/>
    <property type="molecule type" value="Genomic_DNA"/>
</dbReference>
<evidence type="ECO:0000256" key="2">
    <source>
        <dbReference type="ARBA" id="ARBA00022692"/>
    </source>
</evidence>
<keyword evidence="2 5" id="KW-0812">Transmembrane</keyword>
<feature type="transmembrane region" description="Helical" evidence="5">
    <location>
        <begin position="12"/>
        <end position="31"/>
    </location>
</feature>
<organism evidence="7 8">
    <name type="scientific">Agrococcus carbonis</name>
    <dbReference type="NCBI Taxonomy" id="684552"/>
    <lineage>
        <taxon>Bacteria</taxon>
        <taxon>Bacillati</taxon>
        <taxon>Actinomycetota</taxon>
        <taxon>Actinomycetes</taxon>
        <taxon>Micrococcales</taxon>
        <taxon>Microbacteriaceae</taxon>
        <taxon>Agrococcus</taxon>
    </lineage>
</organism>
<keyword evidence="3 5" id="KW-1133">Transmembrane helix</keyword>
<accession>A0A1H1M252</accession>
<comment type="subcellular location">
    <subcellularLocation>
        <location evidence="1">Membrane</location>
        <topology evidence="1">Multi-pass membrane protein</topology>
    </subcellularLocation>
</comment>
<proteinExistence type="predicted"/>
<feature type="transmembrane region" description="Helical" evidence="5">
    <location>
        <begin position="43"/>
        <end position="63"/>
    </location>
</feature>
<keyword evidence="4 5" id="KW-0472">Membrane</keyword>
<dbReference type="InterPro" id="IPR050367">
    <property type="entry name" value="APC_superfamily"/>
</dbReference>
<feature type="transmembrane region" description="Helical" evidence="5">
    <location>
        <begin position="404"/>
        <end position="422"/>
    </location>
</feature>
<dbReference type="InterPro" id="IPR004841">
    <property type="entry name" value="AA-permease/SLC12A_dom"/>
</dbReference>
<feature type="domain" description="Amino acid permease/ SLC12A" evidence="6">
    <location>
        <begin position="13"/>
        <end position="401"/>
    </location>
</feature>
<dbReference type="RefSeq" id="WP_092665849.1">
    <property type="nucleotide sequence ID" value="NZ_LT629734.1"/>
</dbReference>
<dbReference type="Pfam" id="PF00324">
    <property type="entry name" value="AA_permease"/>
    <property type="match status" value="1"/>
</dbReference>
<evidence type="ECO:0000256" key="5">
    <source>
        <dbReference type="SAM" id="Phobius"/>
    </source>
</evidence>
<evidence type="ECO:0000313" key="8">
    <source>
        <dbReference type="Proteomes" id="UP000199649"/>
    </source>
</evidence>